<feature type="transmembrane region" description="Helical" evidence="2">
    <location>
        <begin position="117"/>
        <end position="134"/>
    </location>
</feature>
<dbReference type="Proteomes" id="UP000007054">
    <property type="component" value="Chromosome"/>
</dbReference>
<organism evidence="3 4">
    <name type="scientific">Ruminococcus champanellensis (strain DSM 18848 / JCM 17042 / KCTC 15320 / 18P13)</name>
    <dbReference type="NCBI Taxonomy" id="213810"/>
    <lineage>
        <taxon>Bacteria</taxon>
        <taxon>Bacillati</taxon>
        <taxon>Bacillota</taxon>
        <taxon>Clostridia</taxon>
        <taxon>Eubacteriales</taxon>
        <taxon>Oscillospiraceae</taxon>
        <taxon>Ruminococcus</taxon>
    </lineage>
</organism>
<evidence type="ECO:0000313" key="3">
    <source>
        <dbReference type="EMBL" id="CBL17051.1"/>
    </source>
</evidence>
<proteinExistence type="predicted"/>
<evidence type="ECO:0000256" key="2">
    <source>
        <dbReference type="SAM" id="Phobius"/>
    </source>
</evidence>
<feature type="region of interest" description="Disordered" evidence="1">
    <location>
        <begin position="1"/>
        <end position="64"/>
    </location>
</feature>
<dbReference type="BioCyc" id="RCHA213810:RUM_RS04220-MONOMER"/>
<keyword evidence="2" id="KW-0812">Transmembrane</keyword>
<dbReference type="RefSeq" id="WP_015557958.1">
    <property type="nucleotide sequence ID" value="NC_021039.1"/>
</dbReference>
<feature type="compositionally biased region" description="Basic and acidic residues" evidence="1">
    <location>
        <begin position="33"/>
        <end position="64"/>
    </location>
</feature>
<dbReference type="HOGENOM" id="CLU_896837_0_0_9"/>
<keyword evidence="4" id="KW-1185">Reference proteome</keyword>
<protein>
    <submittedName>
        <fullName evidence="3">Uncharacterized protein</fullName>
    </submittedName>
</protein>
<accession>D4LBQ6</accession>
<dbReference type="GeneID" id="83155649"/>
<dbReference type="EMBL" id="FP929052">
    <property type="protein sequence ID" value="CBL17051.1"/>
    <property type="molecule type" value="Genomic_DNA"/>
</dbReference>
<feature type="compositionally biased region" description="Basic and acidic residues" evidence="1">
    <location>
        <begin position="1"/>
        <end position="24"/>
    </location>
</feature>
<evidence type="ECO:0000256" key="1">
    <source>
        <dbReference type="SAM" id="MobiDB-lite"/>
    </source>
</evidence>
<reference evidence="3" key="2">
    <citation type="submission" date="2010-03" db="EMBL/GenBank/DDBJ databases">
        <authorList>
            <person name="Pajon A."/>
        </authorList>
    </citation>
    <scope>NUCLEOTIDE SEQUENCE</scope>
    <source>
        <strain evidence="3">Type strain: 18P13</strain>
    </source>
</reference>
<reference evidence="3" key="1">
    <citation type="submission" date="2010-03" db="EMBL/GenBank/DDBJ databases">
        <title>The genome sequence of Ruminococcus sp. 18P13.</title>
        <authorList>
            <consortium name="metaHIT consortium -- http://www.metahit.eu/"/>
            <person name="Pajon A."/>
            <person name="Turner K."/>
            <person name="Parkhill J."/>
            <person name="Bernalier A."/>
        </authorList>
    </citation>
    <scope>NUCLEOTIDE SEQUENCE [LARGE SCALE GENOMIC DNA]</scope>
    <source>
        <strain evidence="3">Type strain: 18P13</strain>
    </source>
</reference>
<evidence type="ECO:0000313" key="4">
    <source>
        <dbReference type="Proteomes" id="UP000007054"/>
    </source>
</evidence>
<keyword evidence="2" id="KW-0472">Membrane</keyword>
<name>D4LBQ6_RUMC1</name>
<sequence length="310" mass="35453">MAEQDKKAEEITGHEPEKQAGGEKKKGKSLFETARELEQAERRKQELAEREHQKQQAEADYKEREKYGEQLEADKRELIRLKQGIASDSDTIFEEKQEKRHYTLRQRIGNFFYHNKWWLGIAAFFAVVIGVLIYDDVTTVEPDMIILQLSADSELALRTEGTAQYFEQFVPDLNGDGQVKVAVYCIPVTNDPNNSTNYYNGDSSKLVVEMQSSSAMLVLADSACKDTIMPEQTFQDLSQQFSDNPLVSGYSFDLTKTDFLKKIGYEGELDDLYLGIRKVQKLMFATEEKMQASYDQAFPVLEQVISDLSK</sequence>
<dbReference type="AlphaFoldDB" id="D4LBQ6"/>
<keyword evidence="2" id="KW-1133">Transmembrane helix</keyword>
<gene>
    <name evidence="3" type="ordered locus">RUM_08740</name>
</gene>
<dbReference type="KEGG" id="rch:RUM_08740"/>
<dbReference type="PATRIC" id="fig|213810.4.peg.786"/>